<gene>
    <name evidence="3" type="primary">C4H2orf74</name>
</gene>
<dbReference type="InterPro" id="IPR027813">
    <property type="entry name" value="DUF4642"/>
</dbReference>
<feature type="compositionally biased region" description="Basic and acidic residues" evidence="1">
    <location>
        <begin position="115"/>
        <end position="129"/>
    </location>
</feature>
<dbReference type="Proteomes" id="UP000694385">
    <property type="component" value="Unassembled WGS sequence"/>
</dbReference>
<reference evidence="3" key="1">
    <citation type="submission" date="2025-08" db="UniProtKB">
        <authorList>
            <consortium name="Ensembl"/>
        </authorList>
    </citation>
    <scope>IDENTIFICATION</scope>
</reference>
<proteinExistence type="predicted"/>
<reference evidence="3" key="2">
    <citation type="submission" date="2025-09" db="UniProtKB">
        <authorList>
            <consortium name="Ensembl"/>
        </authorList>
    </citation>
    <scope>IDENTIFICATION</scope>
</reference>
<protein>
    <submittedName>
        <fullName evidence="3">RIKEN cDNA 1700093K21 gene</fullName>
    </submittedName>
</protein>
<keyword evidence="2" id="KW-1133">Transmembrane helix</keyword>
<dbReference type="PANTHER" id="PTHR37882">
    <property type="entry name" value="HYPOTHETICAL PROTEIN LOC690352"/>
    <property type="match status" value="1"/>
</dbReference>
<dbReference type="GeneTree" id="ENSGT00390000004911"/>
<evidence type="ECO:0000256" key="1">
    <source>
        <dbReference type="SAM" id="MobiDB-lite"/>
    </source>
</evidence>
<organism evidence="3 4">
    <name type="scientific">Jaculus jaculus</name>
    <name type="common">Lesser Egyptian jerboa</name>
    <dbReference type="NCBI Taxonomy" id="51337"/>
    <lineage>
        <taxon>Eukaryota</taxon>
        <taxon>Metazoa</taxon>
        <taxon>Chordata</taxon>
        <taxon>Craniata</taxon>
        <taxon>Vertebrata</taxon>
        <taxon>Euteleostomi</taxon>
        <taxon>Mammalia</taxon>
        <taxon>Eutheria</taxon>
        <taxon>Euarchontoglires</taxon>
        <taxon>Glires</taxon>
        <taxon>Rodentia</taxon>
        <taxon>Myomorpha</taxon>
        <taxon>Dipodoidea</taxon>
        <taxon>Dipodidae</taxon>
        <taxon>Dipodinae</taxon>
        <taxon>Jaculus</taxon>
    </lineage>
</organism>
<name>A0A8C5L485_JACJA</name>
<dbReference type="Ensembl" id="ENSJJAT00000024534.1">
    <property type="protein sequence ID" value="ENSJJAP00000018005.1"/>
    <property type="gene ID" value="ENSJJAG00000019388.1"/>
</dbReference>
<accession>A0A8C5L485</accession>
<dbReference type="AlphaFoldDB" id="A0A8C5L485"/>
<keyword evidence="4" id="KW-1185">Reference proteome</keyword>
<feature type="transmembrane region" description="Helical" evidence="2">
    <location>
        <begin position="25"/>
        <end position="48"/>
    </location>
</feature>
<keyword evidence="2" id="KW-0812">Transmembrane</keyword>
<dbReference type="Pfam" id="PF15484">
    <property type="entry name" value="DUF4642"/>
    <property type="match status" value="1"/>
</dbReference>
<feature type="region of interest" description="Disordered" evidence="1">
    <location>
        <begin position="115"/>
        <end position="166"/>
    </location>
</feature>
<feature type="compositionally biased region" description="Acidic residues" evidence="1">
    <location>
        <begin position="130"/>
        <end position="140"/>
    </location>
</feature>
<evidence type="ECO:0000313" key="3">
    <source>
        <dbReference type="Ensembl" id="ENSJJAP00000018005.1"/>
    </source>
</evidence>
<dbReference type="OMA" id="TEKGPCT"/>
<sequence length="198" mass="22158">IFGQSVIVRMDESSTVNPMSFDATAFTFVIILLICFICILLLLVVFLYKCFQGKENETAFCTNATGGEDCLAAYVAANKQGEQEKVLMKTVNLNAPARPGILVQRQSREVVALQKRDSMEAEQNRKKEAEDPEDGNETTEEGNTSERAPMRISRTSSAIETQKRPLKGVTFSKEVIVVDLGNEYSAPRSYPREHKERK</sequence>
<evidence type="ECO:0000313" key="4">
    <source>
        <dbReference type="Proteomes" id="UP000694385"/>
    </source>
</evidence>
<keyword evidence="2" id="KW-0472">Membrane</keyword>
<evidence type="ECO:0000256" key="2">
    <source>
        <dbReference type="SAM" id="Phobius"/>
    </source>
</evidence>